<dbReference type="SUPFAM" id="SSF53383">
    <property type="entry name" value="PLP-dependent transferases"/>
    <property type="match status" value="1"/>
</dbReference>
<dbReference type="InterPro" id="IPR015422">
    <property type="entry name" value="PyrdxlP-dep_Trfase_small"/>
</dbReference>
<comment type="caution">
    <text evidence="10">The sequence shown here is derived from an EMBL/GenBank/DDBJ whole genome shotgun (WGS) entry which is preliminary data.</text>
</comment>
<dbReference type="PROSITE" id="PS00868">
    <property type="entry name" value="CYS_MET_METAB_PP"/>
    <property type="match status" value="1"/>
</dbReference>
<comment type="catalytic activity">
    <reaction evidence="6">
        <text>L,L-cystathionine + H2O = L-homocysteine + pyruvate + NH4(+)</text>
        <dbReference type="Rhea" id="RHEA:13965"/>
        <dbReference type="ChEBI" id="CHEBI:15361"/>
        <dbReference type="ChEBI" id="CHEBI:15377"/>
        <dbReference type="ChEBI" id="CHEBI:28938"/>
        <dbReference type="ChEBI" id="CHEBI:58161"/>
        <dbReference type="ChEBI" id="CHEBI:58199"/>
    </reaction>
</comment>
<evidence type="ECO:0000313" key="10">
    <source>
        <dbReference type="EMBL" id="EKF41442.1"/>
    </source>
</evidence>
<dbReference type="eggNOG" id="COG0626">
    <property type="taxonomic scope" value="Bacteria"/>
</dbReference>
<dbReference type="InterPro" id="IPR015421">
    <property type="entry name" value="PyrdxlP-dep_Trfase_major"/>
</dbReference>
<keyword evidence="4 10" id="KW-0456">Lyase</keyword>
<dbReference type="Pfam" id="PF01053">
    <property type="entry name" value="Cys_Met_Meta_PP"/>
    <property type="match status" value="1"/>
</dbReference>
<evidence type="ECO:0000256" key="4">
    <source>
        <dbReference type="ARBA" id="ARBA00023239"/>
    </source>
</evidence>
<evidence type="ECO:0000256" key="7">
    <source>
        <dbReference type="ARBA" id="ARBA00047625"/>
    </source>
</evidence>
<dbReference type="GO" id="GO:0019450">
    <property type="term" value="P:L-cysteine catabolic process to pyruvate"/>
    <property type="evidence" value="ECO:0007669"/>
    <property type="project" value="TreeGrafter"/>
</dbReference>
<dbReference type="Gene3D" id="3.90.1150.10">
    <property type="entry name" value="Aspartate Aminotransferase, domain 1"/>
    <property type="match status" value="1"/>
</dbReference>
<dbReference type="GO" id="GO:0019346">
    <property type="term" value="P:transsulfuration"/>
    <property type="evidence" value="ECO:0007669"/>
    <property type="project" value="InterPro"/>
</dbReference>
<dbReference type="PATRIC" id="fig|1231190.3.peg.3385"/>
<dbReference type="GO" id="GO:0047804">
    <property type="term" value="F:cysteine-S-conjugate beta-lyase activity"/>
    <property type="evidence" value="ECO:0007669"/>
    <property type="project" value="UniProtKB-EC"/>
</dbReference>
<evidence type="ECO:0000256" key="9">
    <source>
        <dbReference type="RuleBase" id="RU362118"/>
    </source>
</evidence>
<dbReference type="PIRSF" id="PIRSF001434">
    <property type="entry name" value="CGS"/>
    <property type="match status" value="1"/>
</dbReference>
<evidence type="ECO:0000256" key="3">
    <source>
        <dbReference type="ARBA" id="ARBA00022898"/>
    </source>
</evidence>
<dbReference type="STRING" id="721133.SAMN05216176_11134"/>
<evidence type="ECO:0000256" key="8">
    <source>
        <dbReference type="PIRSR" id="PIRSR001434-2"/>
    </source>
</evidence>
<evidence type="ECO:0000256" key="1">
    <source>
        <dbReference type="ARBA" id="ARBA00001933"/>
    </source>
</evidence>
<gene>
    <name evidence="10" type="ORF">NA8A_16361</name>
</gene>
<comment type="catalytic activity">
    <reaction evidence="7">
        <text>an S-substituted L-cysteine + H2O = a thiol + pyruvate + NH4(+)</text>
        <dbReference type="Rhea" id="RHEA:18121"/>
        <dbReference type="ChEBI" id="CHEBI:15361"/>
        <dbReference type="ChEBI" id="CHEBI:15377"/>
        <dbReference type="ChEBI" id="CHEBI:28938"/>
        <dbReference type="ChEBI" id="CHEBI:29256"/>
        <dbReference type="ChEBI" id="CHEBI:58717"/>
        <dbReference type="EC" id="4.4.1.13"/>
    </reaction>
</comment>
<name>K2PJV3_9HYPH</name>
<dbReference type="PANTHER" id="PTHR43500">
    <property type="entry name" value="CYSTATHIONINE BETA-LYASE-RELATED"/>
    <property type="match status" value="1"/>
</dbReference>
<dbReference type="InterPro" id="IPR000277">
    <property type="entry name" value="Cys/Met-Metab_PyrdxlP-dep_enz"/>
</dbReference>
<comment type="pathway">
    <text evidence="5">Amino-acid biosynthesis; L-methionine biosynthesis via de novo pathway; L-homocysteine from L-cystathionine: step 1/1.</text>
</comment>
<dbReference type="InterPro" id="IPR054542">
    <property type="entry name" value="Cys_met_metab_PP"/>
</dbReference>
<dbReference type="InterPro" id="IPR006233">
    <property type="entry name" value="Cys_b_lyase_bac"/>
</dbReference>
<evidence type="ECO:0000256" key="5">
    <source>
        <dbReference type="ARBA" id="ARBA00046315"/>
    </source>
</evidence>
<dbReference type="FunFam" id="3.40.640.10:FF:000046">
    <property type="entry name" value="Cystathionine gamma-lyase"/>
    <property type="match status" value="1"/>
</dbReference>
<dbReference type="CDD" id="cd00614">
    <property type="entry name" value="CGS_like"/>
    <property type="match status" value="1"/>
</dbReference>
<dbReference type="OrthoDB" id="9790858at2"/>
<evidence type="ECO:0000256" key="6">
    <source>
        <dbReference type="ARBA" id="ARBA00047517"/>
    </source>
</evidence>
<dbReference type="InterPro" id="IPR015424">
    <property type="entry name" value="PyrdxlP-dep_Trfase"/>
</dbReference>
<evidence type="ECO:0000256" key="2">
    <source>
        <dbReference type="ARBA" id="ARBA00009077"/>
    </source>
</evidence>
<dbReference type="AlphaFoldDB" id="K2PJV3"/>
<dbReference type="NCBIfam" id="TIGR01324">
    <property type="entry name" value="cysta_beta_ly_B"/>
    <property type="match status" value="1"/>
</dbReference>
<dbReference type="PANTHER" id="PTHR43500:SF1">
    <property type="entry name" value="CYSTATHIONINE BETA-LYASE-RELATED"/>
    <property type="match status" value="1"/>
</dbReference>
<dbReference type="EMBL" id="AMSI01000011">
    <property type="protein sequence ID" value="EKF41442.1"/>
    <property type="molecule type" value="Genomic_DNA"/>
</dbReference>
<keyword evidence="3 8" id="KW-0663">Pyridoxal phosphate</keyword>
<protein>
    <submittedName>
        <fullName evidence="10">Cystathionine beta-lyase</fullName>
    </submittedName>
</protein>
<accession>K2PJV3</accession>
<dbReference type="RefSeq" id="WP_009451470.1">
    <property type="nucleotide sequence ID" value="NZ_AMSI01000011.1"/>
</dbReference>
<organism evidence="10 11">
    <name type="scientific">Nitratireductor indicus C115</name>
    <dbReference type="NCBI Taxonomy" id="1231190"/>
    <lineage>
        <taxon>Bacteria</taxon>
        <taxon>Pseudomonadati</taxon>
        <taxon>Pseudomonadota</taxon>
        <taxon>Alphaproteobacteria</taxon>
        <taxon>Hyphomicrobiales</taxon>
        <taxon>Phyllobacteriaceae</taxon>
        <taxon>Nitratireductor</taxon>
    </lineage>
</organism>
<evidence type="ECO:0000313" key="11">
    <source>
        <dbReference type="Proteomes" id="UP000007374"/>
    </source>
</evidence>
<proteinExistence type="inferred from homology"/>
<dbReference type="Proteomes" id="UP000007374">
    <property type="component" value="Unassembled WGS sequence"/>
</dbReference>
<reference evidence="10 11" key="1">
    <citation type="journal article" date="2012" name="J. Bacteriol.">
        <title>Genome Sequence of Nitratireductor indicus Type Strain C115.</title>
        <authorList>
            <person name="Lai Q."/>
            <person name="Li G."/>
            <person name="Yu Z."/>
            <person name="Shao Z."/>
        </authorList>
    </citation>
    <scope>NUCLEOTIDE SEQUENCE [LARGE SCALE GENOMIC DNA]</scope>
    <source>
        <strain evidence="10 11">C115</strain>
    </source>
</reference>
<comment type="similarity">
    <text evidence="2 9">Belongs to the trans-sulfuration enzymes family.</text>
</comment>
<sequence>MKKDTKIARLGRPHAKDRPVAVNPEIVRASTILFPDMDSYDAAGKEKYTTLRYGRHGTQTAFALADAVAELEGGYRAIVMPSGLAAVSASLLAYAKPGTHLLVTDNVYGPTRNLCESYLRPLGVDVEYFAPRTGAEIADLIRPETVAIYCESPGSGTFELQDILAIASVAAPRGIPVMNDNTWATPLLFPSFEKGVDISIHAATKYIVGHSDAMLGLIVCSEATWSTVRNMVGLLGYSTAPDDCYLALRGLRTMGLRLERHQQNALKVARWLEARPEVAAVHYPALESHPDHALWKRDFNGASGLFAFTLKSNDHEAARRFADGLDYFGIGSSWGGFESLITLPHPTRNHEASVDDRVLVRLHVGLEDPDDLIADLAAGLTAQFK</sequence>
<feature type="modified residue" description="N6-(pyridoxal phosphate)lysine" evidence="8">
    <location>
        <position position="205"/>
    </location>
</feature>
<dbReference type="GO" id="GO:0030170">
    <property type="term" value="F:pyridoxal phosphate binding"/>
    <property type="evidence" value="ECO:0007669"/>
    <property type="project" value="InterPro"/>
</dbReference>
<dbReference type="Gene3D" id="3.40.640.10">
    <property type="entry name" value="Type I PLP-dependent aspartate aminotransferase-like (Major domain)"/>
    <property type="match status" value="1"/>
</dbReference>
<keyword evidence="11" id="KW-1185">Reference proteome</keyword>
<comment type="cofactor">
    <cofactor evidence="1 9">
        <name>pyridoxal 5'-phosphate</name>
        <dbReference type="ChEBI" id="CHEBI:597326"/>
    </cofactor>
</comment>